<dbReference type="AlphaFoldDB" id="A0A841TUY0"/>
<dbReference type="PANTHER" id="PTHR30036">
    <property type="entry name" value="D-XYLOSE-BINDING PERIPLASMIC PROTEIN"/>
    <property type="match status" value="1"/>
</dbReference>
<evidence type="ECO:0000313" key="6">
    <source>
        <dbReference type="EMBL" id="MBB6689973.1"/>
    </source>
</evidence>
<evidence type="ECO:0000313" key="7">
    <source>
        <dbReference type="Proteomes" id="UP000553776"/>
    </source>
</evidence>
<evidence type="ECO:0000256" key="1">
    <source>
        <dbReference type="ARBA" id="ARBA00004196"/>
    </source>
</evidence>
<dbReference type="Gene3D" id="3.40.50.2300">
    <property type="match status" value="2"/>
</dbReference>
<keyword evidence="2 4" id="KW-0732">Signal</keyword>
<feature type="chain" id="PRO_5038623350" evidence="4">
    <location>
        <begin position="26"/>
        <end position="372"/>
    </location>
</feature>
<protein>
    <submittedName>
        <fullName evidence="6">D-xylose ABC transporter substrate-binding protein</fullName>
    </submittedName>
</protein>
<reference evidence="6 7" key="1">
    <citation type="submission" date="2020-08" db="EMBL/GenBank/DDBJ databases">
        <title>Cohnella phylogeny.</title>
        <authorList>
            <person name="Dunlap C."/>
        </authorList>
    </citation>
    <scope>NUCLEOTIDE SEQUENCE [LARGE SCALE GENOMIC DNA]</scope>
    <source>
        <strain evidence="6 7">DSM 25239</strain>
    </source>
</reference>
<feature type="domain" description="Periplasmic binding protein" evidence="5">
    <location>
        <begin position="63"/>
        <end position="320"/>
    </location>
</feature>
<evidence type="ECO:0000256" key="4">
    <source>
        <dbReference type="SAM" id="SignalP"/>
    </source>
</evidence>
<dbReference type="GO" id="GO:0015753">
    <property type="term" value="P:D-xylose transmembrane transport"/>
    <property type="evidence" value="ECO:0007669"/>
    <property type="project" value="InterPro"/>
</dbReference>
<comment type="caution">
    <text evidence="6">The sequence shown here is derived from an EMBL/GenBank/DDBJ whole genome shotgun (WGS) entry which is preliminary data.</text>
</comment>
<dbReference type="PROSITE" id="PS51257">
    <property type="entry name" value="PROKAR_LIPOPROTEIN"/>
    <property type="match status" value="1"/>
</dbReference>
<proteinExistence type="predicted"/>
<dbReference type="Pfam" id="PF13407">
    <property type="entry name" value="Peripla_BP_4"/>
    <property type="match status" value="1"/>
</dbReference>
<feature type="signal peptide" evidence="4">
    <location>
        <begin position="1"/>
        <end position="25"/>
    </location>
</feature>
<evidence type="ECO:0000256" key="3">
    <source>
        <dbReference type="SAM" id="MobiDB-lite"/>
    </source>
</evidence>
<feature type="region of interest" description="Disordered" evidence="3">
    <location>
        <begin position="32"/>
        <end position="59"/>
    </location>
</feature>
<dbReference type="InterPro" id="IPR025997">
    <property type="entry name" value="SBP_2_dom"/>
</dbReference>
<dbReference type="CDD" id="cd19991">
    <property type="entry name" value="PBP1_ABC_xylose_binding"/>
    <property type="match status" value="1"/>
</dbReference>
<dbReference type="Proteomes" id="UP000553776">
    <property type="component" value="Unassembled WGS sequence"/>
</dbReference>
<dbReference type="SUPFAM" id="SSF53822">
    <property type="entry name" value="Periplasmic binding protein-like I"/>
    <property type="match status" value="1"/>
</dbReference>
<dbReference type="InterPro" id="IPR028082">
    <property type="entry name" value="Peripla_BP_I"/>
</dbReference>
<keyword evidence="7" id="KW-1185">Reference proteome</keyword>
<organism evidence="6 7">
    <name type="scientific">Cohnella xylanilytica</name>
    <dbReference type="NCBI Taxonomy" id="557555"/>
    <lineage>
        <taxon>Bacteria</taxon>
        <taxon>Bacillati</taxon>
        <taxon>Bacillota</taxon>
        <taxon>Bacilli</taxon>
        <taxon>Bacillales</taxon>
        <taxon>Paenibacillaceae</taxon>
        <taxon>Cohnella</taxon>
    </lineage>
</organism>
<dbReference type="InterPro" id="IPR013456">
    <property type="entry name" value="XylF"/>
</dbReference>
<dbReference type="NCBIfam" id="TIGR02634">
    <property type="entry name" value="xylF"/>
    <property type="match status" value="1"/>
</dbReference>
<dbReference type="EMBL" id="JACJVR010000003">
    <property type="protein sequence ID" value="MBB6689973.1"/>
    <property type="molecule type" value="Genomic_DNA"/>
</dbReference>
<gene>
    <name evidence="6" type="primary">xylF</name>
    <name evidence="6" type="ORF">H7B90_01020</name>
</gene>
<evidence type="ECO:0000256" key="2">
    <source>
        <dbReference type="ARBA" id="ARBA00022729"/>
    </source>
</evidence>
<accession>A0A841TUY0</accession>
<dbReference type="GO" id="GO:0048029">
    <property type="term" value="F:monosaccharide binding"/>
    <property type="evidence" value="ECO:0007669"/>
    <property type="project" value="InterPro"/>
</dbReference>
<name>A0A841TUY0_9BACL</name>
<comment type="subcellular location">
    <subcellularLocation>
        <location evidence="1">Cell envelope</location>
    </subcellularLocation>
</comment>
<evidence type="ECO:0000259" key="5">
    <source>
        <dbReference type="Pfam" id="PF13407"/>
    </source>
</evidence>
<dbReference type="RefSeq" id="WP_185134011.1">
    <property type="nucleotide sequence ID" value="NZ_JACJVR010000003.1"/>
</dbReference>
<dbReference type="InterPro" id="IPR050555">
    <property type="entry name" value="Bact_Solute-Bind_Prot2"/>
</dbReference>
<sequence>MIREIKGARPIALAMAIALSCLVSACDGGGSPTGAPDRALSSPASPNAESGPGAGAKEGKVKIGLSMDSLQEERWLKDRDMFKSAAEALGAEVVSMMANGDDAKQIAQAETMIKAGVDILVIVPHNAEATATIVRKAHSAGIKVLSYDRLIKNSDVDLYVSFDNEMVGELQAQAITKLVPKGKYVYIGGADTDNNAHMFKQGVFNVIQPLIDRGDIRVVYDQWSKDWLPANALANMRSALAANGSGIDAVIAANDATAGGAVQALASQGLAGRIPVAGQDGDLAAARRIVEGTQTMTVYKPIRLLADKAAELAVKLARGESVNADRKVNNGKIEVPSVLLPPIAVDKSNIDETIIADGFHTREDVYKFAKKP</sequence>
<dbReference type="GO" id="GO:0030288">
    <property type="term" value="C:outer membrane-bounded periplasmic space"/>
    <property type="evidence" value="ECO:0007669"/>
    <property type="project" value="TreeGrafter"/>
</dbReference>
<dbReference type="PANTHER" id="PTHR30036:SF1">
    <property type="entry name" value="D-XYLOSE-BINDING PERIPLASMIC PROTEIN"/>
    <property type="match status" value="1"/>
</dbReference>